<feature type="non-terminal residue" evidence="3">
    <location>
        <position position="259"/>
    </location>
</feature>
<feature type="compositionally biased region" description="Low complexity" evidence="1">
    <location>
        <begin position="233"/>
        <end position="246"/>
    </location>
</feature>
<evidence type="ECO:0000256" key="1">
    <source>
        <dbReference type="SAM" id="MobiDB-lite"/>
    </source>
</evidence>
<name>A0A9N9IB51_9GLOM</name>
<evidence type="ECO:0000256" key="2">
    <source>
        <dbReference type="SAM" id="Phobius"/>
    </source>
</evidence>
<feature type="region of interest" description="Disordered" evidence="1">
    <location>
        <begin position="199"/>
        <end position="259"/>
    </location>
</feature>
<feature type="region of interest" description="Disordered" evidence="1">
    <location>
        <begin position="1"/>
        <end position="29"/>
    </location>
</feature>
<feature type="non-terminal residue" evidence="3">
    <location>
        <position position="1"/>
    </location>
</feature>
<feature type="compositionally biased region" description="Low complexity" evidence="1">
    <location>
        <begin position="8"/>
        <end position="29"/>
    </location>
</feature>
<dbReference type="Proteomes" id="UP000789396">
    <property type="component" value="Unassembled WGS sequence"/>
</dbReference>
<protein>
    <submittedName>
        <fullName evidence="3">4642_t:CDS:1</fullName>
    </submittedName>
</protein>
<dbReference type="OrthoDB" id="2447847at2759"/>
<keyword evidence="4" id="KW-1185">Reference proteome</keyword>
<sequence>ISTTHGQVTSPAAVQPSPSAVAPSPITTAPSPIATGDITACSTCDKVKAACGSKFSLPQVNSQGTYIATGYPFNQNNATQSPSNTTVDLPTNNNNVNSSNSSNLSDSDDAKHMIAIAGCSIALLLLLIGLVIIIRRHRKARKVGDYNISNPTKTKSLDILENYNRKTRYSNRSVDQFKENDVNQNDADMVDMVDISLNDNQQQPTFSPSSPNANYNNNEIPQELPQEFVQFDDNGYNGNGHNVNGHDVNDHNVNDHNVI</sequence>
<organism evidence="3 4">
    <name type="scientific">Racocetra fulgida</name>
    <dbReference type="NCBI Taxonomy" id="60492"/>
    <lineage>
        <taxon>Eukaryota</taxon>
        <taxon>Fungi</taxon>
        <taxon>Fungi incertae sedis</taxon>
        <taxon>Mucoromycota</taxon>
        <taxon>Glomeromycotina</taxon>
        <taxon>Glomeromycetes</taxon>
        <taxon>Diversisporales</taxon>
        <taxon>Gigasporaceae</taxon>
        <taxon>Racocetra</taxon>
    </lineage>
</organism>
<keyword evidence="2" id="KW-0472">Membrane</keyword>
<feature type="compositionally biased region" description="Low complexity" evidence="1">
    <location>
        <begin position="207"/>
        <end position="221"/>
    </location>
</feature>
<proteinExistence type="predicted"/>
<reference evidence="3" key="1">
    <citation type="submission" date="2021-06" db="EMBL/GenBank/DDBJ databases">
        <authorList>
            <person name="Kallberg Y."/>
            <person name="Tangrot J."/>
            <person name="Rosling A."/>
        </authorList>
    </citation>
    <scope>NUCLEOTIDE SEQUENCE</scope>
    <source>
        <strain evidence="3">IN212</strain>
    </source>
</reference>
<dbReference type="EMBL" id="CAJVPZ010027335">
    <property type="protein sequence ID" value="CAG8728165.1"/>
    <property type="molecule type" value="Genomic_DNA"/>
</dbReference>
<keyword evidence="2" id="KW-0812">Transmembrane</keyword>
<feature type="transmembrane region" description="Helical" evidence="2">
    <location>
        <begin position="113"/>
        <end position="134"/>
    </location>
</feature>
<gene>
    <name evidence="3" type="ORF">RFULGI_LOCUS11926</name>
</gene>
<evidence type="ECO:0000313" key="3">
    <source>
        <dbReference type="EMBL" id="CAG8728165.1"/>
    </source>
</evidence>
<accession>A0A9N9IB51</accession>
<feature type="compositionally biased region" description="Low complexity" evidence="1">
    <location>
        <begin position="84"/>
        <end position="105"/>
    </location>
</feature>
<comment type="caution">
    <text evidence="3">The sequence shown here is derived from an EMBL/GenBank/DDBJ whole genome shotgun (WGS) entry which is preliminary data.</text>
</comment>
<feature type="compositionally biased region" description="Basic and acidic residues" evidence="1">
    <location>
        <begin position="247"/>
        <end position="259"/>
    </location>
</feature>
<evidence type="ECO:0000313" key="4">
    <source>
        <dbReference type="Proteomes" id="UP000789396"/>
    </source>
</evidence>
<feature type="region of interest" description="Disordered" evidence="1">
    <location>
        <begin position="77"/>
        <end position="106"/>
    </location>
</feature>
<keyword evidence="2" id="KW-1133">Transmembrane helix</keyword>
<dbReference type="AlphaFoldDB" id="A0A9N9IB51"/>